<evidence type="ECO:0000313" key="8">
    <source>
        <dbReference type="Proteomes" id="UP001162891"/>
    </source>
</evidence>
<evidence type="ECO:0000313" key="7">
    <source>
        <dbReference type="EMBL" id="BDG02828.1"/>
    </source>
</evidence>
<keyword evidence="8" id="KW-1185">Reference proteome</keyword>
<dbReference type="Gene3D" id="3.40.960.10">
    <property type="entry name" value="VSR Endonuclease"/>
    <property type="match status" value="1"/>
</dbReference>
<keyword evidence="3" id="KW-0227">DNA damage</keyword>
<proteinExistence type="inferred from homology"/>
<protein>
    <submittedName>
        <fullName evidence="7">Very short patch repair endonuclease</fullName>
    </submittedName>
</protein>
<dbReference type="NCBIfam" id="TIGR00632">
    <property type="entry name" value="vsr"/>
    <property type="match status" value="1"/>
</dbReference>
<dbReference type="GO" id="GO:0004519">
    <property type="term" value="F:endonuclease activity"/>
    <property type="evidence" value="ECO:0007669"/>
    <property type="project" value="UniProtKB-KW"/>
</dbReference>
<dbReference type="EMBL" id="AP025591">
    <property type="protein sequence ID" value="BDG02828.1"/>
    <property type="molecule type" value="Genomic_DNA"/>
</dbReference>
<keyword evidence="5" id="KW-0234">DNA repair</keyword>
<evidence type="ECO:0000256" key="3">
    <source>
        <dbReference type="ARBA" id="ARBA00022763"/>
    </source>
</evidence>
<dbReference type="CDD" id="cd00221">
    <property type="entry name" value="Vsr"/>
    <property type="match status" value="1"/>
</dbReference>
<sequence>MRRRAAASRSSPELLRKKLVVDEATSIRLGRIRQHGTSAELLVRQILHGLGLRFRVGARDLPGSPDIVNRSKRWAVFVHGCFWHAHRGCPRATVPKRNREFWIAKFSANTQRDRASVAALRRLGFRVVVVWECQVERDSRRVAQDLANRLC</sequence>
<name>A0ABM7WTN5_9BACT</name>
<dbReference type="InterPro" id="IPR004603">
    <property type="entry name" value="DNA_mismatch_endonuc_vsr"/>
</dbReference>
<organism evidence="7 8">
    <name type="scientific">Anaeromyxobacter oryzae</name>
    <dbReference type="NCBI Taxonomy" id="2918170"/>
    <lineage>
        <taxon>Bacteria</taxon>
        <taxon>Pseudomonadati</taxon>
        <taxon>Myxococcota</taxon>
        <taxon>Myxococcia</taxon>
        <taxon>Myxococcales</taxon>
        <taxon>Cystobacterineae</taxon>
        <taxon>Anaeromyxobacteraceae</taxon>
        <taxon>Anaeromyxobacter</taxon>
    </lineage>
</organism>
<keyword evidence="4" id="KW-0378">Hydrolase</keyword>
<dbReference type="SUPFAM" id="SSF52980">
    <property type="entry name" value="Restriction endonuclease-like"/>
    <property type="match status" value="1"/>
</dbReference>
<reference evidence="8" key="1">
    <citation type="journal article" date="2022" name="Int. J. Syst. Evol. Microbiol.">
        <title>Anaeromyxobacter oryzae sp. nov., Anaeromyxobacter diazotrophicus sp. nov. and Anaeromyxobacter paludicola sp. nov., isolated from paddy soils.</title>
        <authorList>
            <person name="Itoh H."/>
            <person name="Xu Z."/>
            <person name="Mise K."/>
            <person name="Masuda Y."/>
            <person name="Ushijima N."/>
            <person name="Hayakawa C."/>
            <person name="Shiratori Y."/>
            <person name="Senoo K."/>
        </authorList>
    </citation>
    <scope>NUCLEOTIDE SEQUENCE [LARGE SCALE GENOMIC DNA]</scope>
    <source>
        <strain evidence="8">Red232</strain>
    </source>
</reference>
<comment type="similarity">
    <text evidence="6">Belongs to the Vsr family.</text>
</comment>
<evidence type="ECO:0000256" key="4">
    <source>
        <dbReference type="ARBA" id="ARBA00022801"/>
    </source>
</evidence>
<dbReference type="Pfam" id="PF03852">
    <property type="entry name" value="Vsr"/>
    <property type="match status" value="1"/>
</dbReference>
<evidence type="ECO:0000256" key="5">
    <source>
        <dbReference type="ARBA" id="ARBA00023204"/>
    </source>
</evidence>
<keyword evidence="2 7" id="KW-0255">Endonuclease</keyword>
<dbReference type="Proteomes" id="UP001162891">
    <property type="component" value="Chromosome"/>
</dbReference>
<gene>
    <name evidence="7" type="ORF">AMOR_18240</name>
</gene>
<evidence type="ECO:0000256" key="1">
    <source>
        <dbReference type="ARBA" id="ARBA00022722"/>
    </source>
</evidence>
<accession>A0ABM7WTN5</accession>
<evidence type="ECO:0000256" key="6">
    <source>
        <dbReference type="ARBA" id="ARBA00029466"/>
    </source>
</evidence>
<keyword evidence="1" id="KW-0540">Nuclease</keyword>
<dbReference type="InterPro" id="IPR011335">
    <property type="entry name" value="Restrct_endonuc-II-like"/>
</dbReference>
<evidence type="ECO:0000256" key="2">
    <source>
        <dbReference type="ARBA" id="ARBA00022759"/>
    </source>
</evidence>